<keyword evidence="9" id="KW-1185">Reference proteome</keyword>
<proteinExistence type="predicted"/>
<gene>
    <name evidence="8" type="ORF">HYPSUDRAFT_198730</name>
</gene>
<dbReference type="Proteomes" id="UP000054270">
    <property type="component" value="Unassembled WGS sequence"/>
</dbReference>
<keyword evidence="4" id="KW-0812">Transmembrane</keyword>
<dbReference type="Pfam" id="PF25539">
    <property type="entry name" value="Bestrophin_2"/>
    <property type="match status" value="2"/>
</dbReference>
<dbReference type="GO" id="GO:0005254">
    <property type="term" value="F:chloride channel activity"/>
    <property type="evidence" value="ECO:0007669"/>
    <property type="project" value="InterPro"/>
</dbReference>
<evidence type="ECO:0000313" key="8">
    <source>
        <dbReference type="EMBL" id="KJA26958.1"/>
    </source>
</evidence>
<evidence type="ECO:0000256" key="2">
    <source>
        <dbReference type="ARBA" id="ARBA00022448"/>
    </source>
</evidence>
<name>A0A0D2MSH3_HYPSF</name>
<dbReference type="OrthoDB" id="1368at2759"/>
<evidence type="ECO:0000313" key="9">
    <source>
        <dbReference type="Proteomes" id="UP000054270"/>
    </source>
</evidence>
<dbReference type="EMBL" id="KN817526">
    <property type="protein sequence ID" value="KJA26958.1"/>
    <property type="molecule type" value="Genomic_DNA"/>
</dbReference>
<comment type="subcellular location">
    <subcellularLocation>
        <location evidence="1">Cell membrane</location>
        <topology evidence="1">Multi-pass membrane protein</topology>
    </subcellularLocation>
</comment>
<organism evidence="8 9">
    <name type="scientific">Hypholoma sublateritium (strain FD-334 SS-4)</name>
    <dbReference type="NCBI Taxonomy" id="945553"/>
    <lineage>
        <taxon>Eukaryota</taxon>
        <taxon>Fungi</taxon>
        <taxon>Dikarya</taxon>
        <taxon>Basidiomycota</taxon>
        <taxon>Agaricomycotina</taxon>
        <taxon>Agaricomycetes</taxon>
        <taxon>Agaricomycetidae</taxon>
        <taxon>Agaricales</taxon>
        <taxon>Agaricineae</taxon>
        <taxon>Strophariaceae</taxon>
        <taxon>Hypholoma</taxon>
    </lineage>
</organism>
<keyword evidence="6" id="KW-0406">Ion transport</keyword>
<keyword evidence="5" id="KW-1133">Transmembrane helix</keyword>
<evidence type="ECO:0000256" key="3">
    <source>
        <dbReference type="ARBA" id="ARBA00022475"/>
    </source>
</evidence>
<evidence type="ECO:0000256" key="6">
    <source>
        <dbReference type="ARBA" id="ARBA00023065"/>
    </source>
</evidence>
<sequence length="467" mass="53251">MVSANPLFRGTWTARKFQATVINDIWPEVLFFTLIATMGEMTSHSLGISNQLLTVLGTVLGLVISFRTSSAYERYQDGRKMWTNIITASRNLAQQFWIHIPVERKGDSTSLQNVIEKKTMINLILAYAVAVKHFLRDERGVYYEDLYPLISFLPRYANGTQGTESDLLPLWQESDEPIRQTTQPVTEMERGSQSTHSAATVDPEKGLAHAFDVNPPLKPARNPPATTLLDYIPLFRLFAWIAHVITRRAHPKRYRGKKRRHDEYVESQIPLEIILILSNYSAWCMRNGLLQPAIATGVTGNLTSLQDTLSNLERICNTPLPFAYQAHLRMSLWLYLFFLPFQIYSAAKWITIPGTAFASFLLLGFLEIGQEIENPFNYDLNDLDLDYFCLAIQRELHLITAHTMPNPSDFIFNELNQPFAPADRRSAKELTSTTEYQVPDANTAPGFASLRRTMVKGWKDIDILTRQ</sequence>
<evidence type="ECO:0000256" key="5">
    <source>
        <dbReference type="ARBA" id="ARBA00022989"/>
    </source>
</evidence>
<keyword evidence="7" id="KW-0472">Membrane</keyword>
<evidence type="ECO:0000256" key="4">
    <source>
        <dbReference type="ARBA" id="ARBA00022692"/>
    </source>
</evidence>
<keyword evidence="3" id="KW-1003">Cell membrane</keyword>
<reference evidence="9" key="1">
    <citation type="submission" date="2014-04" db="EMBL/GenBank/DDBJ databases">
        <title>Evolutionary Origins and Diversification of the Mycorrhizal Mutualists.</title>
        <authorList>
            <consortium name="DOE Joint Genome Institute"/>
            <consortium name="Mycorrhizal Genomics Consortium"/>
            <person name="Kohler A."/>
            <person name="Kuo A."/>
            <person name="Nagy L.G."/>
            <person name="Floudas D."/>
            <person name="Copeland A."/>
            <person name="Barry K.W."/>
            <person name="Cichocki N."/>
            <person name="Veneault-Fourrey C."/>
            <person name="LaButti K."/>
            <person name="Lindquist E.A."/>
            <person name="Lipzen A."/>
            <person name="Lundell T."/>
            <person name="Morin E."/>
            <person name="Murat C."/>
            <person name="Riley R."/>
            <person name="Ohm R."/>
            <person name="Sun H."/>
            <person name="Tunlid A."/>
            <person name="Henrissat B."/>
            <person name="Grigoriev I.V."/>
            <person name="Hibbett D.S."/>
            <person name="Martin F."/>
        </authorList>
    </citation>
    <scope>NUCLEOTIDE SEQUENCE [LARGE SCALE GENOMIC DNA]</scope>
    <source>
        <strain evidence="9">FD-334 SS-4</strain>
    </source>
</reference>
<dbReference type="STRING" id="945553.A0A0D2MSH3"/>
<dbReference type="AlphaFoldDB" id="A0A0D2MSH3"/>
<evidence type="ECO:0000256" key="1">
    <source>
        <dbReference type="ARBA" id="ARBA00004651"/>
    </source>
</evidence>
<dbReference type="OMA" id="VYSEHPL"/>
<protein>
    <submittedName>
        <fullName evidence="8">Uncharacterized protein</fullName>
    </submittedName>
</protein>
<dbReference type="InterPro" id="IPR044669">
    <property type="entry name" value="YneE/VCCN1/2-like"/>
</dbReference>
<dbReference type="PANTHER" id="PTHR33281:SF19">
    <property type="entry name" value="VOLTAGE-DEPENDENT ANION CHANNEL-FORMING PROTEIN YNEE"/>
    <property type="match status" value="1"/>
</dbReference>
<evidence type="ECO:0000256" key="7">
    <source>
        <dbReference type="ARBA" id="ARBA00023136"/>
    </source>
</evidence>
<dbReference type="GO" id="GO:0005886">
    <property type="term" value="C:plasma membrane"/>
    <property type="evidence" value="ECO:0007669"/>
    <property type="project" value="UniProtKB-SubCell"/>
</dbReference>
<keyword evidence="2" id="KW-0813">Transport</keyword>
<accession>A0A0D2MSH3</accession>
<dbReference type="PANTHER" id="PTHR33281">
    <property type="entry name" value="UPF0187 PROTEIN YNEE"/>
    <property type="match status" value="1"/>
</dbReference>